<feature type="compositionally biased region" description="Polar residues" evidence="10">
    <location>
        <begin position="1086"/>
        <end position="1098"/>
    </location>
</feature>
<evidence type="ECO:0000256" key="6">
    <source>
        <dbReference type="ARBA" id="ARBA00023015"/>
    </source>
</evidence>
<evidence type="ECO:0000256" key="3">
    <source>
        <dbReference type="ARBA" id="ARBA00022737"/>
    </source>
</evidence>
<feature type="region of interest" description="Disordered" evidence="10">
    <location>
        <begin position="1329"/>
        <end position="1372"/>
    </location>
</feature>
<evidence type="ECO:0000256" key="5">
    <source>
        <dbReference type="ARBA" id="ARBA00022833"/>
    </source>
</evidence>
<feature type="region of interest" description="Disordered" evidence="10">
    <location>
        <begin position="2016"/>
        <end position="2038"/>
    </location>
</feature>
<feature type="compositionally biased region" description="Polar residues" evidence="10">
    <location>
        <begin position="1025"/>
        <end position="1037"/>
    </location>
</feature>
<dbReference type="InterPro" id="IPR000949">
    <property type="entry name" value="ELM2_dom"/>
</dbReference>
<keyword evidence="6" id="KW-0805">Transcription regulation</keyword>
<dbReference type="GO" id="GO:0008270">
    <property type="term" value="F:zinc ion binding"/>
    <property type="evidence" value="ECO:0007669"/>
    <property type="project" value="UniProtKB-KW"/>
</dbReference>
<feature type="compositionally biased region" description="Polar residues" evidence="10">
    <location>
        <begin position="1482"/>
        <end position="1499"/>
    </location>
</feature>
<reference evidence="14" key="1">
    <citation type="journal article" date="2020" name="J Insects Food Feed">
        <title>The yellow mealworm (Tenebrio molitor) genome: a resource for the emerging insects as food and feed industry.</title>
        <authorList>
            <person name="Eriksson T."/>
            <person name="Andere A."/>
            <person name="Kelstrup H."/>
            <person name="Emery V."/>
            <person name="Picard C."/>
        </authorList>
    </citation>
    <scope>NUCLEOTIDE SEQUENCE</scope>
    <source>
        <strain evidence="14">Stoneville</strain>
        <tissue evidence="14">Whole head</tissue>
    </source>
</reference>
<feature type="domain" description="C2H2-type" evidence="11">
    <location>
        <begin position="2479"/>
        <end position="2508"/>
    </location>
</feature>
<feature type="domain" description="ELM2" evidence="12">
    <location>
        <begin position="2102"/>
        <end position="2344"/>
    </location>
</feature>
<evidence type="ECO:0000259" key="12">
    <source>
        <dbReference type="PROSITE" id="PS51156"/>
    </source>
</evidence>
<keyword evidence="4 9" id="KW-0863">Zinc-finger</keyword>
<dbReference type="Gene3D" id="3.30.160.60">
    <property type="entry name" value="Classic Zinc Finger"/>
    <property type="match status" value="4"/>
</dbReference>
<dbReference type="GO" id="GO:0000118">
    <property type="term" value="C:histone deacetylase complex"/>
    <property type="evidence" value="ECO:0007669"/>
    <property type="project" value="TreeGrafter"/>
</dbReference>
<protein>
    <submittedName>
        <fullName evidence="14">Uncharacterized protein</fullName>
    </submittedName>
</protein>
<dbReference type="InterPro" id="IPR036236">
    <property type="entry name" value="Znf_C2H2_sf"/>
</dbReference>
<evidence type="ECO:0000256" key="10">
    <source>
        <dbReference type="SAM" id="MobiDB-lite"/>
    </source>
</evidence>
<dbReference type="Pfam" id="PF13912">
    <property type="entry name" value="zf-C2H2_6"/>
    <property type="match status" value="1"/>
</dbReference>
<dbReference type="PROSITE" id="PS50157">
    <property type="entry name" value="ZINC_FINGER_C2H2_2"/>
    <property type="match status" value="5"/>
</dbReference>
<keyword evidence="8" id="KW-0539">Nucleus</keyword>
<evidence type="ECO:0000256" key="1">
    <source>
        <dbReference type="ARBA" id="ARBA00004123"/>
    </source>
</evidence>
<dbReference type="PANTHER" id="PTHR16089">
    <property type="entry name" value="REST COREPRESSOR COREST PROTEIN-RELATED"/>
    <property type="match status" value="1"/>
</dbReference>
<evidence type="ECO:0000256" key="9">
    <source>
        <dbReference type="PROSITE-ProRule" id="PRU00042"/>
    </source>
</evidence>
<dbReference type="PROSITE" id="PS51293">
    <property type="entry name" value="SANT"/>
    <property type="match status" value="1"/>
</dbReference>
<dbReference type="GO" id="GO:0003714">
    <property type="term" value="F:transcription corepressor activity"/>
    <property type="evidence" value="ECO:0007669"/>
    <property type="project" value="TreeGrafter"/>
</dbReference>
<keyword evidence="15" id="KW-1185">Reference proteome</keyword>
<dbReference type="Pfam" id="PF00249">
    <property type="entry name" value="Myb_DNA-binding"/>
    <property type="match status" value="1"/>
</dbReference>
<dbReference type="PROSITE" id="PS51156">
    <property type="entry name" value="ELM2"/>
    <property type="match status" value="1"/>
</dbReference>
<feature type="domain" description="C2H2-type" evidence="11">
    <location>
        <begin position="887"/>
        <end position="914"/>
    </location>
</feature>
<feature type="region of interest" description="Disordered" evidence="10">
    <location>
        <begin position="1710"/>
        <end position="1765"/>
    </location>
</feature>
<dbReference type="PANTHER" id="PTHR16089:SF40">
    <property type="entry name" value="SUPPRESSOR OF ACTIVATED EGL-4 PROTEIN 1"/>
    <property type="match status" value="1"/>
</dbReference>
<keyword evidence="3" id="KW-0677">Repeat</keyword>
<feature type="compositionally biased region" description="Polar residues" evidence="10">
    <location>
        <begin position="2577"/>
        <end position="2591"/>
    </location>
</feature>
<dbReference type="InterPro" id="IPR051066">
    <property type="entry name" value="Trans_reg/Corepressor"/>
</dbReference>
<evidence type="ECO:0000256" key="7">
    <source>
        <dbReference type="ARBA" id="ARBA00023163"/>
    </source>
</evidence>
<dbReference type="GO" id="GO:0005667">
    <property type="term" value="C:transcription regulator complex"/>
    <property type="evidence" value="ECO:0007669"/>
    <property type="project" value="TreeGrafter"/>
</dbReference>
<feature type="domain" description="SANT" evidence="13">
    <location>
        <begin position="2376"/>
        <end position="2427"/>
    </location>
</feature>
<dbReference type="Pfam" id="PF00096">
    <property type="entry name" value="zf-C2H2"/>
    <property type="match status" value="2"/>
</dbReference>
<dbReference type="EMBL" id="JABDTM020027181">
    <property type="protein sequence ID" value="KAH0810909.1"/>
    <property type="molecule type" value="Genomic_DNA"/>
</dbReference>
<dbReference type="FunFam" id="3.30.160.60:FF:000744">
    <property type="entry name" value="zinc finger E-box-binding homeobox 1"/>
    <property type="match status" value="1"/>
</dbReference>
<feature type="domain" description="C2H2-type" evidence="11">
    <location>
        <begin position="1375"/>
        <end position="1402"/>
    </location>
</feature>
<feature type="compositionally biased region" description="Polar residues" evidence="10">
    <location>
        <begin position="1331"/>
        <end position="1353"/>
    </location>
</feature>
<evidence type="ECO:0000259" key="11">
    <source>
        <dbReference type="PROSITE" id="PS50157"/>
    </source>
</evidence>
<sequence>MACFCNITKLHFLPVIMELGIDLLVDFFRSGLPLPSHSFVVRGRPLYQPVFVETPLFAAAERKNVHGETDPDGARSPLAAVSESRVLKLEQVVMSCPWYTGLAGGKLAQHATVSEPFLMSPRRVQLTGGAPAHQDPPVKTSSRLISGRDLSFRASRSRIIARQDRGLARNENVVSCSAGQHLDRVVESPPTTSPSMPRMLIESRLLAQLSNCCVEVGDFDRGNFQLLMRNVQSRPRPAFRFDPDTYMHTRINRQQVQSGTAVLSRNVAAAAAFRRVGTLWRGIFCRDAKLCRIRREGLKRKELVAKDEKKASAKMFQRFNSGDYTGNDIVCFVDTDLTSQGVGVEEVRRVTSCTCGGCGAAKMVAHRKRTGAGNGSVLDCKLTHSIPRLRVELSYFLPSASINLSKALQESVMRTSQHSIIFLGGETFALACKTLPIIDRRARPPQKNRPWLLMKRPPTMIPTVKNAFDCGRLIDNFGAEPIGHLFAVSLMWRDPFGGGVPAEGGGMSVSSSKGREHGSAERTREAMFFRPCCVAKKNLVEDQGQVAVVQRRAQNAATPPIMEKVKRDDTSLVCSGQTPARYPVPWPSNFDRTRPTMMERSREPLLARPGAARLPIHIDCNRITYRKHNRTVTSRGNEAVTATFDLFDSSSGPDLTLSPQTFTNSAEAFINDNSNSLGVPADGDAGNSSRLPMTRIKLKGRISPLATTKQTALVPDEIELIRARKNSINGAKQCGARPTCGWVVSGKPRVSTLGLNSFVWRDEGDNDDGREEGLEQQRLGGGEADGEEGAAEGGVAEPTGPPAVPGRLIKPPQAAGLNFYFSTAATDDADPSHRRCNGIPPIAPQEELQKQMKACVHDLSELIKLFNLALETPSGKKDVGRVLTGSVLAQVCAKVFGNASALAKHKLTHSDERKYVCTMCGKAFKRQDHLTRCGGGRRRSLTGLSGRNGHMLTHRNKKPYECKAEGCGKSYCDARSLRRHTENHHSSSTVNAATTTMSPAQGAASGDAASPHGSSCIQYAPPPTSTTGGKSQLQQLLATEPAKVISPPKENIRHPSGSNLQEGGSGGNNDGLTKQQLDLIHQIMEQTQRQSQSASKPTTKPAAKPINKTPVKVQRVWTSTGAVLRLLERQRKHPPIALIVEIAQRGERGAGREGQGSGESGERQRPISAAADRRIEPAAARTCVTDSPNFYRINSHAAIPLIGAQDLPESRNEFIFRERLAFQLETNFDYCRRRRSITSTEFVRVGGRRRPHAKLITREPRNDFFTFDLLPAQKNPKKTHPSPPKTQLHTNEAQAGGGDNPLIVSTLAVAVRGDGSAVAPLPPPRRAVSLCAQTQQTSSNKTSGSATSPQAKVTTTTPSTSPAAAAPNKPEPKPVECNLCHRKFKNIPALNGHMRLHGGYFKKGDAKENRQIGTESENELGIAWGVTDIRPLLGVTAGGLNSEPFQDAENKKCEKKDANGPPLQTASVSVRALIEEKIINKRITNPQPTASSEDSQKTTAPPLFPLTVHSSAGNSSDLDAKMTSFVVPAPPQQTAEKARRHSDAEAFTVSRTSTTQQKAEALADLILKRDKVSVKRTTSDPGQSSQIIQFQSADSFTLTGVAYQSEDGEYLSPSLQDEVFTQVQDTMLLQGVDPHQLASIQFQTDTLLQDQNDQQLQDIALEDYANLQEAVVQSPSYQSSHSVNQELQAVLDSPLPESLAEFSTFHSTTNLDIPSPGYQTQSPAQFTGSPRTSLTAQSPLQSPLIRHDSPGFAYPTPPASHEGQSPCFGQNTLLPMVSPKQNEFGQVVERGVDEPPQASSPLSAAFFTSTMSSSAAVEEALEEVLPGESIPTDDIYPLTNSPPPRSPLSVGLTPVPSPLSNIVTTSVSSPHPSTTFAPSPNTVTFPMSPHYTLQSQMMPNSEDPLLSSSPKDFAARKKFEFNGVPLRVISNNGLLDLNSSNFAGILVDANGEIKFIQTGGNFQAKNFLLANTSLAPAQEDDKQKLQKVLKIPTKQIIARPKQIIDLKREENNDVFLSPTTIPASPVRTSRKRPRSEPLQLPVFHQSKLRATRSKPQGFAPYTPQPILNPQRPGTGLYANIKIKTEEESNWSSDPIPESDSTPHVNVGAQFQCAVPPFTSAPNRTNPEPTYEDLLWDPGINGCTDIEGNQLRQNLQNWRQTGRFLSNRTTKEDGGLERPLRNQNGGCEPFSRVTQMNLTPLFYRSRRDKANQESCKFLSLIRIEKLVICVVCVGGALQGDRLSPRPSTDVTNCICLFFVVSFSTNSLAVDLLKEDLAGSDGRLPVGSSNKPQFCLLFEPRFDMYLDFACCAAVPGGGRNKEYAMHLLHLCGGNIHVSPFVGGACPSHESPLQDAMLKLMQPAPILPSDHPLLCYQYSESDKWTSSETDVFHKALLKHDKDFCSIAREIGTKTVKQCVQFYYVWKKVCVDEYRKLKYLRERRHNHSKGAESDAEEKPYPDAKLLGIVDSGSPMPVQETRSFICEFADCSASFNSRAALNGHIRIHGGTARNSPTPSANADKRTTSVTSTVCHPDSTEDYPCKICGKVFTKIKSRSAHMKSHRPPDAEPVKRREKEAHHSCTSFELSVPSPYNT</sequence>
<feature type="region of interest" description="Disordered" evidence="10">
    <location>
        <begin position="2054"/>
        <end position="2073"/>
    </location>
</feature>
<evidence type="ECO:0000256" key="4">
    <source>
        <dbReference type="ARBA" id="ARBA00022771"/>
    </source>
</evidence>
<evidence type="ECO:0000313" key="14">
    <source>
        <dbReference type="EMBL" id="KAH0810909.1"/>
    </source>
</evidence>
<comment type="subcellular location">
    <subcellularLocation>
        <location evidence="1">Nucleus</location>
    </subcellularLocation>
</comment>
<feature type="compositionally biased region" description="Polar residues" evidence="10">
    <location>
        <begin position="1710"/>
        <end position="1741"/>
    </location>
</feature>
<feature type="region of interest" description="Disordered" evidence="10">
    <location>
        <begin position="2504"/>
        <end position="2526"/>
    </location>
</feature>
<keyword evidence="2" id="KW-0479">Metal-binding</keyword>
<feature type="region of interest" description="Disordered" evidence="10">
    <location>
        <begin position="761"/>
        <end position="804"/>
    </location>
</feature>
<feature type="region of interest" description="Disordered" evidence="10">
    <location>
        <begin position="1086"/>
        <end position="1111"/>
    </location>
</feature>
<dbReference type="InterPro" id="IPR017884">
    <property type="entry name" value="SANT_dom"/>
</dbReference>
<feature type="region of interest" description="Disordered" evidence="10">
    <location>
        <begin position="998"/>
        <end position="1073"/>
    </location>
</feature>
<feature type="region of interest" description="Disordered" evidence="10">
    <location>
        <begin position="1482"/>
        <end position="1502"/>
    </location>
</feature>
<feature type="region of interest" description="Disordered" evidence="10">
    <location>
        <begin position="1826"/>
        <end position="1850"/>
    </location>
</feature>
<dbReference type="InterPro" id="IPR009057">
    <property type="entry name" value="Homeodomain-like_sf"/>
</dbReference>
<keyword evidence="7" id="KW-0804">Transcription</keyword>
<dbReference type="InterPro" id="IPR013087">
    <property type="entry name" value="Znf_C2H2_type"/>
</dbReference>
<feature type="region of interest" description="Disordered" evidence="10">
    <location>
        <begin position="2552"/>
        <end position="2591"/>
    </location>
</feature>
<proteinExistence type="predicted"/>
<name>A0A8J6L458_TENMO</name>
<dbReference type="InterPro" id="IPR001005">
    <property type="entry name" value="SANT/Myb"/>
</dbReference>
<evidence type="ECO:0000259" key="13">
    <source>
        <dbReference type="PROSITE" id="PS51293"/>
    </source>
</evidence>
<gene>
    <name evidence="14" type="ORF">GEV33_011882</name>
</gene>
<dbReference type="Proteomes" id="UP000719412">
    <property type="component" value="Unassembled WGS sequence"/>
</dbReference>
<feature type="region of interest" description="Disordered" evidence="10">
    <location>
        <begin position="1531"/>
        <end position="1552"/>
    </location>
</feature>
<evidence type="ECO:0000313" key="15">
    <source>
        <dbReference type="Proteomes" id="UP000719412"/>
    </source>
</evidence>
<organism evidence="14 15">
    <name type="scientific">Tenebrio molitor</name>
    <name type="common">Yellow mealworm beetle</name>
    <dbReference type="NCBI Taxonomy" id="7067"/>
    <lineage>
        <taxon>Eukaryota</taxon>
        <taxon>Metazoa</taxon>
        <taxon>Ecdysozoa</taxon>
        <taxon>Arthropoda</taxon>
        <taxon>Hexapoda</taxon>
        <taxon>Insecta</taxon>
        <taxon>Pterygota</taxon>
        <taxon>Neoptera</taxon>
        <taxon>Endopterygota</taxon>
        <taxon>Coleoptera</taxon>
        <taxon>Polyphaga</taxon>
        <taxon>Cucujiformia</taxon>
        <taxon>Tenebrionidae</taxon>
        <taxon>Tenebrio</taxon>
    </lineage>
</organism>
<dbReference type="SUPFAM" id="SSF46689">
    <property type="entry name" value="Homeodomain-like"/>
    <property type="match status" value="1"/>
</dbReference>
<evidence type="ECO:0000256" key="8">
    <source>
        <dbReference type="ARBA" id="ARBA00023242"/>
    </source>
</evidence>
<comment type="caution">
    <text evidence="14">The sequence shown here is derived from an EMBL/GenBank/DDBJ whole genome shotgun (WGS) entry which is preliminary data.</text>
</comment>
<dbReference type="SMART" id="SM00717">
    <property type="entry name" value="SANT"/>
    <property type="match status" value="1"/>
</dbReference>
<feature type="region of interest" description="Disordered" evidence="10">
    <location>
        <begin position="1271"/>
        <end position="1299"/>
    </location>
</feature>
<dbReference type="PROSITE" id="PS00028">
    <property type="entry name" value="ZINC_FINGER_C2H2_1"/>
    <property type="match status" value="4"/>
</dbReference>
<keyword evidence="5" id="KW-0862">Zinc</keyword>
<feature type="compositionally biased region" description="Basic and acidic residues" evidence="10">
    <location>
        <begin position="1160"/>
        <end position="1174"/>
    </location>
</feature>
<feature type="domain" description="C2H2-type" evidence="11">
    <location>
        <begin position="2537"/>
        <end position="2564"/>
    </location>
</feature>
<evidence type="ECO:0000256" key="2">
    <source>
        <dbReference type="ARBA" id="ARBA00022723"/>
    </source>
</evidence>
<feature type="compositionally biased region" description="Low complexity" evidence="10">
    <location>
        <begin position="1354"/>
        <end position="1368"/>
    </location>
</feature>
<feature type="region of interest" description="Disordered" evidence="10">
    <location>
        <begin position="1147"/>
        <end position="1174"/>
    </location>
</feature>
<dbReference type="GO" id="GO:0006357">
    <property type="term" value="P:regulation of transcription by RNA polymerase II"/>
    <property type="evidence" value="ECO:0007669"/>
    <property type="project" value="TreeGrafter"/>
</dbReference>
<dbReference type="SMART" id="SM00355">
    <property type="entry name" value="ZnF_C2H2"/>
    <property type="match status" value="6"/>
</dbReference>
<reference evidence="14" key="2">
    <citation type="submission" date="2021-08" db="EMBL/GenBank/DDBJ databases">
        <authorList>
            <person name="Eriksson T."/>
        </authorList>
    </citation>
    <scope>NUCLEOTIDE SEQUENCE</scope>
    <source>
        <strain evidence="14">Stoneville</strain>
        <tissue evidence="14">Whole head</tissue>
    </source>
</reference>
<dbReference type="Gene3D" id="1.10.10.60">
    <property type="entry name" value="Homeodomain-like"/>
    <property type="match status" value="1"/>
</dbReference>
<dbReference type="SUPFAM" id="SSF57667">
    <property type="entry name" value="beta-beta-alpha zinc fingers"/>
    <property type="match status" value="3"/>
</dbReference>
<accession>A0A8J6L458</accession>
<feature type="compositionally biased region" description="Basic and acidic residues" evidence="10">
    <location>
        <begin position="2560"/>
        <end position="2576"/>
    </location>
</feature>
<feature type="domain" description="C2H2-type" evidence="11">
    <location>
        <begin position="960"/>
        <end position="989"/>
    </location>
</feature>